<dbReference type="EMBL" id="JAUEPU010000015">
    <property type="protein sequence ID" value="KAK0496317.1"/>
    <property type="molecule type" value="Genomic_DNA"/>
</dbReference>
<organism evidence="1 2">
    <name type="scientific">Armillaria luteobubalina</name>
    <dbReference type="NCBI Taxonomy" id="153913"/>
    <lineage>
        <taxon>Eukaryota</taxon>
        <taxon>Fungi</taxon>
        <taxon>Dikarya</taxon>
        <taxon>Basidiomycota</taxon>
        <taxon>Agaricomycotina</taxon>
        <taxon>Agaricomycetes</taxon>
        <taxon>Agaricomycetidae</taxon>
        <taxon>Agaricales</taxon>
        <taxon>Marasmiineae</taxon>
        <taxon>Physalacriaceae</taxon>
        <taxon>Armillaria</taxon>
    </lineage>
</organism>
<keyword evidence="2" id="KW-1185">Reference proteome</keyword>
<evidence type="ECO:0000313" key="2">
    <source>
        <dbReference type="Proteomes" id="UP001175228"/>
    </source>
</evidence>
<evidence type="ECO:0008006" key="3">
    <source>
        <dbReference type="Google" id="ProtNLM"/>
    </source>
</evidence>
<dbReference type="AlphaFoldDB" id="A0AA39UN89"/>
<evidence type="ECO:0000313" key="1">
    <source>
        <dbReference type="EMBL" id="KAK0496317.1"/>
    </source>
</evidence>
<dbReference type="InterPro" id="IPR036735">
    <property type="entry name" value="NGN_dom_sf"/>
</dbReference>
<sequence length="286" mass="32286">MSDIEASACEDIVLDCPYEEDINLIDEGAGTGSLLDADVQNTQRPGLSSAADEDWNHLLQHARIQETAQNSYLQGDVDFDVRFLDIAPELFILKCTVGWEDIVLFHIGRCMRLELGIKATFCIPLVQETLWLEAMMSSKLKDWLAGIPGVIRRNQQAVVYAISPEESRRALSCTVESPYTPGCWVKVHRGKFTRDVGIVSNVYPWGCRVLFVPNLDLHHRTNGQILSVNHDSEPKLFNATLVENAGLHVVEEGESLYRFRRSIYDHDLVTRRLSFSLLQTADEIPE</sequence>
<dbReference type="Gene3D" id="3.30.70.940">
    <property type="entry name" value="NusG, N-terminal domain"/>
    <property type="match status" value="1"/>
</dbReference>
<name>A0AA39UN89_9AGAR</name>
<dbReference type="Proteomes" id="UP001175228">
    <property type="component" value="Unassembled WGS sequence"/>
</dbReference>
<comment type="caution">
    <text evidence="1">The sequence shown here is derived from an EMBL/GenBank/DDBJ whole genome shotgun (WGS) entry which is preliminary data.</text>
</comment>
<dbReference type="GO" id="GO:0006354">
    <property type="term" value="P:DNA-templated transcription elongation"/>
    <property type="evidence" value="ECO:0007669"/>
    <property type="project" value="InterPro"/>
</dbReference>
<proteinExistence type="predicted"/>
<protein>
    <recommendedName>
        <fullName evidence="3">NGN domain-containing protein</fullName>
    </recommendedName>
</protein>
<gene>
    <name evidence="1" type="ORF">EDD18DRAFT_1353051</name>
</gene>
<accession>A0AA39UN89</accession>
<reference evidence="1" key="1">
    <citation type="submission" date="2023-06" db="EMBL/GenBank/DDBJ databases">
        <authorList>
            <consortium name="Lawrence Berkeley National Laboratory"/>
            <person name="Ahrendt S."/>
            <person name="Sahu N."/>
            <person name="Indic B."/>
            <person name="Wong-Bajracharya J."/>
            <person name="Merenyi Z."/>
            <person name="Ke H.-M."/>
            <person name="Monk M."/>
            <person name="Kocsube S."/>
            <person name="Drula E."/>
            <person name="Lipzen A."/>
            <person name="Balint B."/>
            <person name="Henrissat B."/>
            <person name="Andreopoulos B."/>
            <person name="Martin F.M."/>
            <person name="Harder C.B."/>
            <person name="Rigling D."/>
            <person name="Ford K.L."/>
            <person name="Foster G.D."/>
            <person name="Pangilinan J."/>
            <person name="Papanicolaou A."/>
            <person name="Barry K."/>
            <person name="LaButti K."/>
            <person name="Viragh M."/>
            <person name="Koriabine M."/>
            <person name="Yan M."/>
            <person name="Riley R."/>
            <person name="Champramary S."/>
            <person name="Plett K.L."/>
            <person name="Tsai I.J."/>
            <person name="Slot J."/>
            <person name="Sipos G."/>
            <person name="Plett J."/>
            <person name="Nagy L.G."/>
            <person name="Grigoriev I.V."/>
        </authorList>
    </citation>
    <scope>NUCLEOTIDE SEQUENCE</scope>
    <source>
        <strain evidence="1">HWK02</strain>
    </source>
</reference>